<dbReference type="InterPro" id="IPR036162">
    <property type="entry name" value="Resolvase-like_N_sf"/>
</dbReference>
<keyword evidence="1" id="KW-0229">DNA integration</keyword>
<dbReference type="InterPro" id="IPR050639">
    <property type="entry name" value="SSR_resolvase"/>
</dbReference>
<dbReference type="SMART" id="SM00857">
    <property type="entry name" value="Resolvase"/>
    <property type="match status" value="1"/>
</dbReference>
<dbReference type="EMBL" id="PPED02000009">
    <property type="protein sequence ID" value="PWN62381.1"/>
    <property type="molecule type" value="Genomic_DNA"/>
</dbReference>
<dbReference type="PANTHER" id="PTHR30461:SF25">
    <property type="entry name" value="RESOLVASE-RELATED"/>
    <property type="match status" value="1"/>
</dbReference>
<organism evidence="7 8">
    <name type="scientific">Chryseobacterium phosphatilyticum</name>
    <dbReference type="NCBI Taxonomy" id="475075"/>
    <lineage>
        <taxon>Bacteria</taxon>
        <taxon>Pseudomonadati</taxon>
        <taxon>Bacteroidota</taxon>
        <taxon>Flavobacteriia</taxon>
        <taxon>Flavobacteriales</taxon>
        <taxon>Weeksellaceae</taxon>
        <taxon>Chryseobacterium group</taxon>
        <taxon>Chryseobacterium</taxon>
    </lineage>
</organism>
<gene>
    <name evidence="7" type="ORF">C1631_022720</name>
</gene>
<feature type="active site" description="O-(5'-phospho-DNA)-serine intermediate" evidence="4 5">
    <location>
        <position position="10"/>
    </location>
</feature>
<dbReference type="Gene3D" id="3.40.50.1390">
    <property type="entry name" value="Resolvase, N-terminal catalytic domain"/>
    <property type="match status" value="1"/>
</dbReference>
<dbReference type="Pfam" id="PF00239">
    <property type="entry name" value="Resolvase"/>
    <property type="match status" value="1"/>
</dbReference>
<evidence type="ECO:0000259" key="6">
    <source>
        <dbReference type="PROSITE" id="PS51736"/>
    </source>
</evidence>
<dbReference type="PANTHER" id="PTHR30461">
    <property type="entry name" value="DNA-INVERTASE FROM LAMBDOID PROPHAGE"/>
    <property type="match status" value="1"/>
</dbReference>
<accession>A0A316WLU2</accession>
<dbReference type="SUPFAM" id="SSF53041">
    <property type="entry name" value="Resolvase-like"/>
    <property type="match status" value="1"/>
</dbReference>
<dbReference type="InterPro" id="IPR006119">
    <property type="entry name" value="Resolv_N"/>
</dbReference>
<keyword evidence="3" id="KW-0233">DNA recombination</keyword>
<dbReference type="GO" id="GO:0000150">
    <property type="term" value="F:DNA strand exchange activity"/>
    <property type="evidence" value="ECO:0007669"/>
    <property type="project" value="InterPro"/>
</dbReference>
<dbReference type="GO" id="GO:0003677">
    <property type="term" value="F:DNA binding"/>
    <property type="evidence" value="ECO:0007669"/>
    <property type="project" value="UniProtKB-KW"/>
</dbReference>
<feature type="domain" description="Resolvase/invertase-type recombinase catalytic" evidence="6">
    <location>
        <begin position="2"/>
        <end position="155"/>
    </location>
</feature>
<dbReference type="InterPro" id="IPR006118">
    <property type="entry name" value="Recombinase_CS"/>
</dbReference>
<evidence type="ECO:0000256" key="4">
    <source>
        <dbReference type="PIRSR" id="PIRSR606118-50"/>
    </source>
</evidence>
<dbReference type="FunFam" id="3.40.50.1390:FF:000010">
    <property type="entry name" value="Recombinase resolvase family"/>
    <property type="match status" value="1"/>
</dbReference>
<dbReference type="CDD" id="cd03767">
    <property type="entry name" value="SR_Res_par"/>
    <property type="match status" value="1"/>
</dbReference>
<dbReference type="GO" id="GO:0015074">
    <property type="term" value="P:DNA integration"/>
    <property type="evidence" value="ECO:0007669"/>
    <property type="project" value="UniProtKB-KW"/>
</dbReference>
<evidence type="ECO:0000256" key="5">
    <source>
        <dbReference type="PROSITE-ProRule" id="PRU10137"/>
    </source>
</evidence>
<dbReference type="PROSITE" id="PS51736">
    <property type="entry name" value="RECOMBINASES_3"/>
    <property type="match status" value="1"/>
</dbReference>
<dbReference type="Proteomes" id="UP000236594">
    <property type="component" value="Unassembled WGS sequence"/>
</dbReference>
<keyword evidence="8" id="KW-1185">Reference proteome</keyword>
<sequence length="211" mass="24287">MRVYAYLRASTKEQDALRAKDTLSEFAKSLKVKISAWFIENESGAKLQRPELFRLLDTAEPGDAILIEQIDRITRLSEEDWRKLKSIILDNRIKVVSIDLPTSHAFANIDDEFQRWVLSAVNAMMLDILAATARKDYTDRRRRQADGVLKAKDQGKYKGRPVNVELHNKIENLLELGQSYSKIQFLLGCSRHTISKVKKLRGSEIEKNNKQ</sequence>
<protein>
    <submittedName>
        <fullName evidence="7">Resolvase</fullName>
    </submittedName>
</protein>
<evidence type="ECO:0000313" key="8">
    <source>
        <dbReference type="Proteomes" id="UP000236594"/>
    </source>
</evidence>
<dbReference type="OrthoDB" id="9797501at2"/>
<evidence type="ECO:0000313" key="7">
    <source>
        <dbReference type="EMBL" id="PWN62381.1"/>
    </source>
</evidence>
<keyword evidence="2" id="KW-0238">DNA-binding</keyword>
<dbReference type="PROSITE" id="PS00397">
    <property type="entry name" value="RECOMBINASES_1"/>
    <property type="match status" value="1"/>
</dbReference>
<evidence type="ECO:0000256" key="3">
    <source>
        <dbReference type="ARBA" id="ARBA00023172"/>
    </source>
</evidence>
<dbReference type="AlphaFoldDB" id="A0A316WLU2"/>
<reference evidence="7 8" key="1">
    <citation type="submission" date="2018-04" db="EMBL/GenBank/DDBJ databases">
        <title>Draft Genome Sequence of Phosphate-Solubilizing Chryseobacterium sp. ISE14 that is a Biocontrol and Plant Growth-Promoting Rhizobacterium Isolated from Cucumber.</title>
        <authorList>
            <person name="Jeong J.-J."/>
            <person name="Sang M.K."/>
            <person name="Choi I.-G."/>
            <person name="Kim K.D."/>
        </authorList>
    </citation>
    <scope>NUCLEOTIDE SEQUENCE [LARGE SCALE GENOMIC DNA]</scope>
    <source>
        <strain evidence="7 8">ISE14</strain>
    </source>
</reference>
<name>A0A316WLU2_9FLAO</name>
<evidence type="ECO:0000256" key="1">
    <source>
        <dbReference type="ARBA" id="ARBA00022908"/>
    </source>
</evidence>
<comment type="caution">
    <text evidence="7">The sequence shown here is derived from an EMBL/GenBank/DDBJ whole genome shotgun (WGS) entry which is preliminary data.</text>
</comment>
<proteinExistence type="predicted"/>
<dbReference type="RefSeq" id="WP_103250052.1">
    <property type="nucleotide sequence ID" value="NZ_PPED02000009.1"/>
</dbReference>
<evidence type="ECO:0000256" key="2">
    <source>
        <dbReference type="ARBA" id="ARBA00023125"/>
    </source>
</evidence>